<keyword evidence="3" id="KW-1185">Reference proteome</keyword>
<reference evidence="2" key="1">
    <citation type="journal article" date="2020" name="Stud. Mycol.">
        <title>101 Dothideomycetes genomes: a test case for predicting lifestyles and emergence of pathogens.</title>
        <authorList>
            <person name="Haridas S."/>
            <person name="Albert R."/>
            <person name="Binder M."/>
            <person name="Bloem J."/>
            <person name="Labutti K."/>
            <person name="Salamov A."/>
            <person name="Andreopoulos B."/>
            <person name="Baker S."/>
            <person name="Barry K."/>
            <person name="Bills G."/>
            <person name="Bluhm B."/>
            <person name="Cannon C."/>
            <person name="Castanera R."/>
            <person name="Culley D."/>
            <person name="Daum C."/>
            <person name="Ezra D."/>
            <person name="Gonzalez J."/>
            <person name="Henrissat B."/>
            <person name="Kuo A."/>
            <person name="Liang C."/>
            <person name="Lipzen A."/>
            <person name="Lutzoni F."/>
            <person name="Magnuson J."/>
            <person name="Mondo S."/>
            <person name="Nolan M."/>
            <person name="Ohm R."/>
            <person name="Pangilinan J."/>
            <person name="Park H.-J."/>
            <person name="Ramirez L."/>
            <person name="Alfaro M."/>
            <person name="Sun H."/>
            <person name="Tritt A."/>
            <person name="Yoshinaga Y."/>
            <person name="Zwiers L.-H."/>
            <person name="Turgeon B."/>
            <person name="Goodwin S."/>
            <person name="Spatafora J."/>
            <person name="Crous P."/>
            <person name="Grigoriev I."/>
        </authorList>
    </citation>
    <scope>NUCLEOTIDE SEQUENCE</scope>
    <source>
        <strain evidence="2">CBS 113818</strain>
    </source>
</reference>
<evidence type="ECO:0000256" key="1">
    <source>
        <dbReference type="SAM" id="MobiDB-lite"/>
    </source>
</evidence>
<gene>
    <name evidence="2" type="ORF">CC86DRAFT_411577</name>
</gene>
<organism evidence="2 3">
    <name type="scientific">Ophiobolus disseminans</name>
    <dbReference type="NCBI Taxonomy" id="1469910"/>
    <lineage>
        <taxon>Eukaryota</taxon>
        <taxon>Fungi</taxon>
        <taxon>Dikarya</taxon>
        <taxon>Ascomycota</taxon>
        <taxon>Pezizomycotina</taxon>
        <taxon>Dothideomycetes</taxon>
        <taxon>Pleosporomycetidae</taxon>
        <taxon>Pleosporales</taxon>
        <taxon>Pleosporineae</taxon>
        <taxon>Phaeosphaeriaceae</taxon>
        <taxon>Ophiobolus</taxon>
    </lineage>
</organism>
<dbReference type="AlphaFoldDB" id="A0A6A6ZKT8"/>
<feature type="region of interest" description="Disordered" evidence="1">
    <location>
        <begin position="68"/>
        <end position="88"/>
    </location>
</feature>
<dbReference type="OrthoDB" id="3800230at2759"/>
<evidence type="ECO:0000313" key="3">
    <source>
        <dbReference type="Proteomes" id="UP000799424"/>
    </source>
</evidence>
<dbReference type="Proteomes" id="UP000799424">
    <property type="component" value="Unassembled WGS sequence"/>
</dbReference>
<proteinExistence type="predicted"/>
<dbReference type="EMBL" id="MU006238">
    <property type="protein sequence ID" value="KAF2821279.1"/>
    <property type="molecule type" value="Genomic_DNA"/>
</dbReference>
<accession>A0A6A6ZKT8</accession>
<protein>
    <submittedName>
        <fullName evidence="2">Uncharacterized protein</fullName>
    </submittedName>
</protein>
<name>A0A6A6ZKT8_9PLEO</name>
<sequence>MTTTNNEGASVVLMGHNLTTEEARAIILHNQISSPLLRLPAELRNRIFGLVVSVDMVYFHWRDQKPHRRARSSSGQRLCHTSLPSEEF</sequence>
<evidence type="ECO:0000313" key="2">
    <source>
        <dbReference type="EMBL" id="KAF2821279.1"/>
    </source>
</evidence>